<accession>A0A1F6V2N6</accession>
<organism evidence="1 2">
    <name type="scientific">Candidatus Muproteobacteria bacterium RBG_16_60_9</name>
    <dbReference type="NCBI Taxonomy" id="1817755"/>
    <lineage>
        <taxon>Bacteria</taxon>
        <taxon>Pseudomonadati</taxon>
        <taxon>Pseudomonadota</taxon>
        <taxon>Candidatus Muproteobacteria</taxon>
    </lineage>
</organism>
<reference evidence="1 2" key="1">
    <citation type="journal article" date="2016" name="Nat. Commun.">
        <title>Thousands of microbial genomes shed light on interconnected biogeochemical processes in an aquifer system.</title>
        <authorList>
            <person name="Anantharaman K."/>
            <person name="Brown C.T."/>
            <person name="Hug L.A."/>
            <person name="Sharon I."/>
            <person name="Castelle C.J."/>
            <person name="Probst A.J."/>
            <person name="Thomas B.C."/>
            <person name="Singh A."/>
            <person name="Wilkins M.J."/>
            <person name="Karaoz U."/>
            <person name="Brodie E.L."/>
            <person name="Williams K.H."/>
            <person name="Hubbard S.S."/>
            <person name="Banfield J.F."/>
        </authorList>
    </citation>
    <scope>NUCLEOTIDE SEQUENCE [LARGE SCALE GENOMIC DNA]</scope>
</reference>
<evidence type="ECO:0000313" key="1">
    <source>
        <dbReference type="EMBL" id="OGI63947.1"/>
    </source>
</evidence>
<protein>
    <submittedName>
        <fullName evidence="1">Uncharacterized protein</fullName>
    </submittedName>
</protein>
<gene>
    <name evidence="1" type="ORF">A2W18_04585</name>
</gene>
<dbReference type="Proteomes" id="UP000179076">
    <property type="component" value="Unassembled WGS sequence"/>
</dbReference>
<sequence length="93" mass="10888">MEAVYDDDAEKNRICTAIAYATKPIDWLRMHLANLANQYQWTRNGDLRNWLANTRLDVNHWHARKVTPGHETLVRRFRENAGPAAAKLKRFLT</sequence>
<evidence type="ECO:0000313" key="2">
    <source>
        <dbReference type="Proteomes" id="UP000179076"/>
    </source>
</evidence>
<proteinExistence type="predicted"/>
<name>A0A1F6V2N6_9PROT</name>
<comment type="caution">
    <text evidence="1">The sequence shown here is derived from an EMBL/GenBank/DDBJ whole genome shotgun (WGS) entry which is preliminary data.</text>
</comment>
<dbReference type="AlphaFoldDB" id="A0A1F6V2N6"/>
<dbReference type="EMBL" id="MFSP01000145">
    <property type="protein sequence ID" value="OGI63947.1"/>
    <property type="molecule type" value="Genomic_DNA"/>
</dbReference>